<evidence type="ECO:0000256" key="5">
    <source>
        <dbReference type="ARBA" id="ARBA00023136"/>
    </source>
</evidence>
<keyword evidence="4 7" id="KW-1133">Transmembrane helix</keyword>
<evidence type="ECO:0000256" key="7">
    <source>
        <dbReference type="SAM" id="Phobius"/>
    </source>
</evidence>
<dbReference type="Pfam" id="PF07970">
    <property type="entry name" value="COPIIcoated_ERV"/>
    <property type="match status" value="1"/>
</dbReference>
<name>A0A0M0JJL0_9EUKA</name>
<dbReference type="GO" id="GO:0016020">
    <property type="term" value="C:membrane"/>
    <property type="evidence" value="ECO:0007669"/>
    <property type="project" value="UniProtKB-SubCell"/>
</dbReference>
<dbReference type="GO" id="GO:0030134">
    <property type="term" value="C:COPII-coated ER to Golgi transport vesicle"/>
    <property type="evidence" value="ECO:0007669"/>
    <property type="project" value="TreeGrafter"/>
</dbReference>
<evidence type="ECO:0000259" key="8">
    <source>
        <dbReference type="Pfam" id="PF07970"/>
    </source>
</evidence>
<evidence type="ECO:0000313" key="10">
    <source>
        <dbReference type="EMBL" id="KOO26769.1"/>
    </source>
</evidence>
<comment type="similarity">
    <text evidence="2">Belongs to the ERGIC family.</text>
</comment>
<dbReference type="EMBL" id="JWZX01002805">
    <property type="protein sequence ID" value="KOO26769.1"/>
    <property type="molecule type" value="Genomic_DNA"/>
</dbReference>
<evidence type="ECO:0000256" key="2">
    <source>
        <dbReference type="ARBA" id="ARBA00005648"/>
    </source>
</evidence>
<evidence type="ECO:0000256" key="3">
    <source>
        <dbReference type="ARBA" id="ARBA00022692"/>
    </source>
</evidence>
<keyword evidence="11" id="KW-1185">Reference proteome</keyword>
<dbReference type="PANTHER" id="PTHR10984:SF25">
    <property type="entry name" value="ENDOPLASMIC RETICULUM-GOLGI INTERMEDIATE COMPARTMENT PROTEIN 3"/>
    <property type="match status" value="1"/>
</dbReference>
<evidence type="ECO:0000256" key="6">
    <source>
        <dbReference type="SAM" id="MobiDB-lite"/>
    </source>
</evidence>
<evidence type="ECO:0000259" key="9">
    <source>
        <dbReference type="Pfam" id="PF13850"/>
    </source>
</evidence>
<feature type="transmembrane region" description="Helical" evidence="7">
    <location>
        <begin position="342"/>
        <end position="363"/>
    </location>
</feature>
<dbReference type="InterPro" id="IPR039542">
    <property type="entry name" value="Erv_N"/>
</dbReference>
<evidence type="ECO:0000313" key="11">
    <source>
        <dbReference type="Proteomes" id="UP000037460"/>
    </source>
</evidence>
<evidence type="ECO:0000256" key="4">
    <source>
        <dbReference type="ARBA" id="ARBA00022989"/>
    </source>
</evidence>
<dbReference type="AlphaFoldDB" id="A0A0M0JJL0"/>
<dbReference type="PANTHER" id="PTHR10984">
    <property type="entry name" value="ENDOPLASMIC RETICULUM-GOLGI INTERMEDIATE COMPARTMENT PROTEIN"/>
    <property type="match status" value="1"/>
</dbReference>
<comment type="subcellular location">
    <subcellularLocation>
        <location evidence="1">Membrane</location>
        <topology evidence="1">Multi-pass membrane protein</topology>
    </subcellularLocation>
</comment>
<dbReference type="GO" id="GO:0005783">
    <property type="term" value="C:endoplasmic reticulum"/>
    <property type="evidence" value="ECO:0007669"/>
    <property type="project" value="TreeGrafter"/>
</dbReference>
<dbReference type="OrthoDB" id="270930at2759"/>
<keyword evidence="5 7" id="KW-0472">Membrane</keyword>
<gene>
    <name evidence="10" type="ORF">Ctob_012668</name>
</gene>
<comment type="caution">
    <text evidence="10">The sequence shown here is derived from an EMBL/GenBank/DDBJ whole genome shotgun (WGS) entry which is preliminary data.</text>
</comment>
<dbReference type="InterPro" id="IPR045888">
    <property type="entry name" value="Erv"/>
</dbReference>
<dbReference type="Pfam" id="PF13850">
    <property type="entry name" value="ERGIC_N"/>
    <property type="match status" value="1"/>
</dbReference>
<dbReference type="Proteomes" id="UP000037460">
    <property type="component" value="Unassembled WGS sequence"/>
</dbReference>
<organism evidence="10 11">
    <name type="scientific">Chrysochromulina tobinii</name>
    <dbReference type="NCBI Taxonomy" id="1460289"/>
    <lineage>
        <taxon>Eukaryota</taxon>
        <taxon>Haptista</taxon>
        <taxon>Haptophyta</taxon>
        <taxon>Prymnesiophyceae</taxon>
        <taxon>Prymnesiales</taxon>
        <taxon>Chrysochromulinaceae</taxon>
        <taxon>Chrysochromulina</taxon>
    </lineage>
</organism>
<feature type="domain" description="Endoplasmic reticulum vesicle transporter C-terminal" evidence="8">
    <location>
        <begin position="197"/>
        <end position="364"/>
    </location>
</feature>
<proteinExistence type="inferred from homology"/>
<evidence type="ECO:0000256" key="1">
    <source>
        <dbReference type="ARBA" id="ARBA00004141"/>
    </source>
</evidence>
<sequence>MRLSSFDVYPKTLSEFRQRTLTGGIVSILTIVLVLLLTCMELVDFVQVKTVEHLYVDTSRGSPPMRININISFPALPCSVISIDTLDLSGTRPDETAMIIEKTRLDAGGRTIPSPAAQGSQVPGGRPPERRLLFDGGGGPTAAAAGRAGAQGGGGATDRKPNGLRDLGHLAGRGDILLSALLSELLPNVFEDTEAIAELRTHLGEGCHIEGSITVQKVAGNFHFALQKADHHVLMTVFGQKESLNVSHVIHSISFGDVYPEMVNPLDDSRRILTNSTGFVQYHLKVVPTLYEPWHGQPLLTNQFSYTELFRTTQELDKFPAVYFHYEFSPIMAKSTQTRRSYSSFLTGLCAIVGGVVTVAGMLDSFLHRLTRVLGTTPK</sequence>
<accession>A0A0M0JJL0</accession>
<keyword evidence="3 7" id="KW-0812">Transmembrane</keyword>
<dbReference type="InterPro" id="IPR012936">
    <property type="entry name" value="Erv_C"/>
</dbReference>
<feature type="region of interest" description="Disordered" evidence="6">
    <location>
        <begin position="108"/>
        <end position="163"/>
    </location>
</feature>
<feature type="domain" description="Endoplasmic reticulum vesicle transporter N-terminal" evidence="9">
    <location>
        <begin position="3"/>
        <end position="92"/>
    </location>
</feature>
<protein>
    <submittedName>
        <fullName evidence="10">Endoplasmic reticulum-golgi intermediate compartment protein 3-like protein</fullName>
    </submittedName>
</protein>
<feature type="transmembrane region" description="Helical" evidence="7">
    <location>
        <begin position="21"/>
        <end position="43"/>
    </location>
</feature>
<reference evidence="11" key="1">
    <citation type="journal article" date="2015" name="PLoS Genet.">
        <title>Genome Sequence and Transcriptome Analyses of Chrysochromulina tobin: Metabolic Tools for Enhanced Algal Fitness in the Prominent Order Prymnesiales (Haptophyceae).</title>
        <authorList>
            <person name="Hovde B.T."/>
            <person name="Deodato C.R."/>
            <person name="Hunsperger H.M."/>
            <person name="Ryken S.A."/>
            <person name="Yost W."/>
            <person name="Jha R.K."/>
            <person name="Patterson J."/>
            <person name="Monnat R.J. Jr."/>
            <person name="Barlow S.B."/>
            <person name="Starkenburg S.R."/>
            <person name="Cattolico R.A."/>
        </authorList>
    </citation>
    <scope>NUCLEOTIDE SEQUENCE</scope>
    <source>
        <strain evidence="11">CCMP291</strain>
    </source>
</reference>